<proteinExistence type="predicted"/>
<protein>
    <submittedName>
        <fullName evidence="2">Uncharacterized protein</fullName>
    </submittedName>
</protein>
<dbReference type="VEuPathDB" id="FungiDB:BCV72DRAFT_246456"/>
<dbReference type="EMBL" id="KV921265">
    <property type="protein sequence ID" value="ORE22590.1"/>
    <property type="molecule type" value="Genomic_DNA"/>
</dbReference>
<dbReference type="Proteomes" id="UP000242381">
    <property type="component" value="Unassembled WGS sequence"/>
</dbReference>
<feature type="region of interest" description="Disordered" evidence="1">
    <location>
        <begin position="105"/>
        <end position="133"/>
    </location>
</feature>
<evidence type="ECO:0000313" key="2">
    <source>
        <dbReference type="EMBL" id="ORE22590.1"/>
    </source>
</evidence>
<evidence type="ECO:0000313" key="3">
    <source>
        <dbReference type="Proteomes" id="UP000242381"/>
    </source>
</evidence>
<name>A0A1X0SE54_RHIZD</name>
<dbReference type="AlphaFoldDB" id="A0A1X0SE54"/>
<sequence>MQTNLFKNTSFEASDDDFQETPLLIKNKNTQTIFNASKEDIPVPDPSNVVTSDQTFMHVVNNDTSIEALLHAPIPSSSCTFTSTKATKKYKSKVVKTEVLKKKKEKNKTLNNEQKQVRSLSCDGTDHSRSSSKLCPMYRSKAKLPNPEGYRYGILLF</sequence>
<accession>A0A1X0SE54</accession>
<evidence type="ECO:0000256" key="1">
    <source>
        <dbReference type="SAM" id="MobiDB-lite"/>
    </source>
</evidence>
<reference evidence="2 3" key="1">
    <citation type="journal article" date="2016" name="Proc. Natl. Acad. Sci. U.S.A.">
        <title>Lipid metabolic changes in an early divergent fungus govern the establishment of a mutualistic symbiosis with endobacteria.</title>
        <authorList>
            <person name="Lastovetsky O.A."/>
            <person name="Gaspar M.L."/>
            <person name="Mondo S.J."/>
            <person name="LaButti K.M."/>
            <person name="Sandor L."/>
            <person name="Grigoriev I.V."/>
            <person name="Henry S.A."/>
            <person name="Pawlowska T.E."/>
        </authorList>
    </citation>
    <scope>NUCLEOTIDE SEQUENCE [LARGE SCALE GENOMIC DNA]</scope>
    <source>
        <strain evidence="2 3">ATCC 11559</strain>
    </source>
</reference>
<organism evidence="2 3">
    <name type="scientific">Rhizopus microsporus</name>
    <dbReference type="NCBI Taxonomy" id="58291"/>
    <lineage>
        <taxon>Eukaryota</taxon>
        <taxon>Fungi</taxon>
        <taxon>Fungi incertae sedis</taxon>
        <taxon>Mucoromycota</taxon>
        <taxon>Mucoromycotina</taxon>
        <taxon>Mucoromycetes</taxon>
        <taxon>Mucorales</taxon>
        <taxon>Mucorineae</taxon>
        <taxon>Rhizopodaceae</taxon>
        <taxon>Rhizopus</taxon>
    </lineage>
</organism>
<gene>
    <name evidence="2" type="ORF">BCV71DRAFT_260107</name>
</gene>